<dbReference type="SUPFAM" id="SSF46785">
    <property type="entry name" value="Winged helix' DNA-binding domain"/>
    <property type="match status" value="1"/>
</dbReference>
<evidence type="ECO:0000313" key="7">
    <source>
        <dbReference type="EMBL" id="CAE0368280.1"/>
    </source>
</evidence>
<feature type="region of interest" description="Disordered" evidence="5">
    <location>
        <begin position="1"/>
        <end position="62"/>
    </location>
</feature>
<evidence type="ECO:0000256" key="5">
    <source>
        <dbReference type="SAM" id="MobiDB-lite"/>
    </source>
</evidence>
<feature type="compositionally biased region" description="Polar residues" evidence="5">
    <location>
        <begin position="51"/>
        <end position="62"/>
    </location>
</feature>
<dbReference type="SMART" id="SM00415">
    <property type="entry name" value="HSF"/>
    <property type="match status" value="1"/>
</dbReference>
<evidence type="ECO:0000256" key="4">
    <source>
        <dbReference type="RuleBase" id="RU004020"/>
    </source>
</evidence>
<keyword evidence="2" id="KW-0238">DNA-binding</keyword>
<dbReference type="PANTHER" id="PTHR10015:SF427">
    <property type="entry name" value="HEAT SHOCK FACTOR PROTEIN"/>
    <property type="match status" value="1"/>
</dbReference>
<dbReference type="Gene3D" id="1.10.10.10">
    <property type="entry name" value="Winged helix-like DNA-binding domain superfamily/Winged helix DNA-binding domain"/>
    <property type="match status" value="1"/>
</dbReference>
<name>A0A7S3JXS2_9STRA</name>
<feature type="compositionally biased region" description="Basic and acidic residues" evidence="5">
    <location>
        <begin position="16"/>
        <end position="37"/>
    </location>
</feature>
<sequence length="438" mass="50270">MQKEQGELSIEEDEKEAGNENPEHKKINDDERKDGVSDRSQLTEGGDLKTHQNSPVDTFGCQGSQEIETPLVGNAQALRNFNPGTAAIPWFVIPSHEQHYHQHQQEVLSRAQQYHQFGPNMSWPGYTQQQQQQVYLTSHTSVPPQIMMPAGPIPQFYSHAGPPPLLYHPGHTQQQSYQIYPNVGHPRTQPHSPNFHDSASTNQNHPAVAALLGLSGSNLSKEQQQMLQDQHILQEQHYMQQQQQHYIQQQFLLQQQQQQQELPQHDYWRLVNSADPNSTYRSSPGGRRIPSTSTDHDSSGIDDQSPSINTIRDQQYLSQWPVSLPKPKAAVPQYRYPFIEKLQSLLRDPDAQGIIEWKDKELRVLNKDALSRIILPKYFNSSESTRFNSFLRQLNNYGFENTLHGRVDQPIYRNFNPNIKDVDDFILIRRLPNRSGGT</sequence>
<dbReference type="GO" id="GO:0043565">
    <property type="term" value="F:sequence-specific DNA binding"/>
    <property type="evidence" value="ECO:0007669"/>
    <property type="project" value="InterPro"/>
</dbReference>
<keyword evidence="3" id="KW-0539">Nucleus</keyword>
<dbReference type="AlphaFoldDB" id="A0A7S3JXS2"/>
<comment type="subcellular location">
    <subcellularLocation>
        <location evidence="1">Nucleus</location>
    </subcellularLocation>
</comment>
<dbReference type="GO" id="GO:0003700">
    <property type="term" value="F:DNA-binding transcription factor activity"/>
    <property type="evidence" value="ECO:0007669"/>
    <property type="project" value="InterPro"/>
</dbReference>
<comment type="similarity">
    <text evidence="4">Belongs to the HSF family.</text>
</comment>
<evidence type="ECO:0000256" key="3">
    <source>
        <dbReference type="ARBA" id="ARBA00023242"/>
    </source>
</evidence>
<organism evidence="7">
    <name type="scientific">Aureoumbra lagunensis</name>
    <dbReference type="NCBI Taxonomy" id="44058"/>
    <lineage>
        <taxon>Eukaryota</taxon>
        <taxon>Sar</taxon>
        <taxon>Stramenopiles</taxon>
        <taxon>Ochrophyta</taxon>
        <taxon>Pelagophyceae</taxon>
        <taxon>Pelagomonadales</taxon>
        <taxon>Aureoumbra</taxon>
    </lineage>
</organism>
<evidence type="ECO:0000259" key="6">
    <source>
        <dbReference type="SMART" id="SM00415"/>
    </source>
</evidence>
<dbReference type="GO" id="GO:0005634">
    <property type="term" value="C:nucleus"/>
    <property type="evidence" value="ECO:0007669"/>
    <property type="project" value="UniProtKB-SubCell"/>
</dbReference>
<dbReference type="InterPro" id="IPR036388">
    <property type="entry name" value="WH-like_DNA-bd_sf"/>
</dbReference>
<dbReference type="InterPro" id="IPR000232">
    <property type="entry name" value="HSF_DNA-bd"/>
</dbReference>
<dbReference type="PANTHER" id="PTHR10015">
    <property type="entry name" value="HEAT SHOCK TRANSCRIPTION FACTOR"/>
    <property type="match status" value="1"/>
</dbReference>
<feature type="region of interest" description="Disordered" evidence="5">
    <location>
        <begin position="273"/>
        <end position="307"/>
    </location>
</feature>
<dbReference type="Pfam" id="PF00447">
    <property type="entry name" value="HSF_DNA-bind"/>
    <property type="match status" value="1"/>
</dbReference>
<proteinExistence type="inferred from homology"/>
<reference evidence="7" key="1">
    <citation type="submission" date="2021-01" db="EMBL/GenBank/DDBJ databases">
        <authorList>
            <person name="Corre E."/>
            <person name="Pelletier E."/>
            <person name="Niang G."/>
            <person name="Scheremetjew M."/>
            <person name="Finn R."/>
            <person name="Kale V."/>
            <person name="Holt S."/>
            <person name="Cochrane G."/>
            <person name="Meng A."/>
            <person name="Brown T."/>
            <person name="Cohen L."/>
        </authorList>
    </citation>
    <scope>NUCLEOTIDE SEQUENCE</scope>
    <source>
        <strain evidence="7">CCMP1510</strain>
    </source>
</reference>
<dbReference type="EMBL" id="HBIJ01013334">
    <property type="protein sequence ID" value="CAE0368280.1"/>
    <property type="molecule type" value="Transcribed_RNA"/>
</dbReference>
<protein>
    <recommendedName>
        <fullName evidence="6">HSF-type DNA-binding domain-containing protein</fullName>
    </recommendedName>
</protein>
<evidence type="ECO:0000256" key="1">
    <source>
        <dbReference type="ARBA" id="ARBA00004123"/>
    </source>
</evidence>
<evidence type="ECO:0000256" key="2">
    <source>
        <dbReference type="ARBA" id="ARBA00023125"/>
    </source>
</evidence>
<feature type="domain" description="HSF-type DNA-binding" evidence="6">
    <location>
        <begin position="334"/>
        <end position="430"/>
    </location>
</feature>
<dbReference type="InterPro" id="IPR036390">
    <property type="entry name" value="WH_DNA-bd_sf"/>
</dbReference>
<accession>A0A7S3JXS2</accession>
<gene>
    <name evidence="7" type="ORF">ALAG00032_LOCUS9042</name>
</gene>